<reference evidence="3" key="2">
    <citation type="submission" date="2015-01" db="EMBL/GenBank/DDBJ databases">
        <title>Evolutionary Origins and Diversification of the Mycorrhizal Mutualists.</title>
        <authorList>
            <consortium name="DOE Joint Genome Institute"/>
            <consortium name="Mycorrhizal Genomics Consortium"/>
            <person name="Kohler A."/>
            <person name="Kuo A."/>
            <person name="Nagy L.G."/>
            <person name="Floudas D."/>
            <person name="Copeland A."/>
            <person name="Barry K.W."/>
            <person name="Cichocki N."/>
            <person name="Veneault-Fourrey C."/>
            <person name="LaButti K."/>
            <person name="Lindquist E.A."/>
            <person name="Lipzen A."/>
            <person name="Lundell T."/>
            <person name="Morin E."/>
            <person name="Murat C."/>
            <person name="Riley R."/>
            <person name="Ohm R."/>
            <person name="Sun H."/>
            <person name="Tunlid A."/>
            <person name="Henrissat B."/>
            <person name="Grigoriev I.V."/>
            <person name="Hibbett D.S."/>
            <person name="Martin F."/>
        </authorList>
    </citation>
    <scope>NUCLEOTIDE SEQUENCE [LARGE SCALE GENOMIC DNA]</scope>
    <source>
        <strain evidence="3">Marx 270</strain>
    </source>
</reference>
<dbReference type="Proteomes" id="UP000054217">
    <property type="component" value="Unassembled WGS sequence"/>
</dbReference>
<reference evidence="2 3" key="1">
    <citation type="submission" date="2014-04" db="EMBL/GenBank/DDBJ databases">
        <authorList>
            <consortium name="DOE Joint Genome Institute"/>
            <person name="Kuo A."/>
            <person name="Kohler A."/>
            <person name="Costa M.D."/>
            <person name="Nagy L.G."/>
            <person name="Floudas D."/>
            <person name="Copeland A."/>
            <person name="Barry K.W."/>
            <person name="Cichocki N."/>
            <person name="Veneault-Fourrey C."/>
            <person name="LaButti K."/>
            <person name="Lindquist E.A."/>
            <person name="Lipzen A."/>
            <person name="Lundell T."/>
            <person name="Morin E."/>
            <person name="Murat C."/>
            <person name="Sun H."/>
            <person name="Tunlid A."/>
            <person name="Henrissat B."/>
            <person name="Grigoriev I.V."/>
            <person name="Hibbett D.S."/>
            <person name="Martin F."/>
            <person name="Nordberg H.P."/>
            <person name="Cantor M.N."/>
            <person name="Hua S.X."/>
        </authorList>
    </citation>
    <scope>NUCLEOTIDE SEQUENCE [LARGE SCALE GENOMIC DNA]</scope>
    <source>
        <strain evidence="2 3">Marx 270</strain>
    </source>
</reference>
<organism evidence="2 3">
    <name type="scientific">Pisolithus tinctorius Marx 270</name>
    <dbReference type="NCBI Taxonomy" id="870435"/>
    <lineage>
        <taxon>Eukaryota</taxon>
        <taxon>Fungi</taxon>
        <taxon>Dikarya</taxon>
        <taxon>Basidiomycota</taxon>
        <taxon>Agaricomycotina</taxon>
        <taxon>Agaricomycetes</taxon>
        <taxon>Agaricomycetidae</taxon>
        <taxon>Boletales</taxon>
        <taxon>Sclerodermatineae</taxon>
        <taxon>Pisolithaceae</taxon>
        <taxon>Pisolithus</taxon>
    </lineage>
</organism>
<dbReference type="Pfam" id="PF23153">
    <property type="entry name" value="Aip3p_Bud6_N"/>
    <property type="match status" value="1"/>
</dbReference>
<evidence type="ECO:0000259" key="1">
    <source>
        <dbReference type="Pfam" id="PF23153"/>
    </source>
</evidence>
<dbReference type="OrthoDB" id="783096at2759"/>
<dbReference type="InParanoid" id="A0A0C3JC02"/>
<dbReference type="HOGENOM" id="CLU_128311_1_0_1"/>
<keyword evidence="3" id="KW-1185">Reference proteome</keyword>
<sequence length="124" mass="13375">DVTMAVHNLILSMKGIQESLRLWSLSQATPEQVSDCYMQFGVEFNVIVRAFDGYGIGTGDLHPIPASLRAALENLLGEDPSPGALAMYMPEIRSLLCELLQGLKAKQAAWKAATSGPLSAVSRE</sequence>
<feature type="non-terminal residue" evidence="2">
    <location>
        <position position="1"/>
    </location>
</feature>
<name>A0A0C3JC02_PISTI</name>
<protein>
    <recommendedName>
        <fullName evidence="1">Aip3p/Bud6 N-terminal domain-containing protein</fullName>
    </recommendedName>
</protein>
<accession>A0A0C3JC02</accession>
<proteinExistence type="predicted"/>
<dbReference type="InterPro" id="IPR056279">
    <property type="entry name" value="Aip3p_Bud6_N"/>
</dbReference>
<feature type="domain" description="Aip3p/Bud6 N-terminal" evidence="1">
    <location>
        <begin position="5"/>
        <end position="111"/>
    </location>
</feature>
<dbReference type="AlphaFoldDB" id="A0A0C3JC02"/>
<dbReference type="EMBL" id="KN831962">
    <property type="protein sequence ID" value="KIO06623.1"/>
    <property type="molecule type" value="Genomic_DNA"/>
</dbReference>
<evidence type="ECO:0000313" key="3">
    <source>
        <dbReference type="Proteomes" id="UP000054217"/>
    </source>
</evidence>
<evidence type="ECO:0000313" key="2">
    <source>
        <dbReference type="EMBL" id="KIO06623.1"/>
    </source>
</evidence>
<gene>
    <name evidence="2" type="ORF">M404DRAFT_138350</name>
</gene>